<evidence type="ECO:0000313" key="1">
    <source>
        <dbReference type="EMBL" id="NKY14257.1"/>
    </source>
</evidence>
<name>A0AA44ID92_STRE0</name>
<protein>
    <submittedName>
        <fullName evidence="1">Antitoxin</fullName>
    </submittedName>
</protein>
<dbReference type="InterPro" id="IPR028037">
    <property type="entry name" value="Antitoxin_Rv0909/MT0933"/>
</dbReference>
<dbReference type="Proteomes" id="UP000570003">
    <property type="component" value="Unassembled WGS sequence"/>
</dbReference>
<dbReference type="RefSeq" id="WP_168438484.1">
    <property type="nucleotide sequence ID" value="NZ_JAAXOU010000066.1"/>
</dbReference>
<organism evidence="1 2">
    <name type="scientific">Streptomyces somaliensis (strain ATCC 33201 / DSM 40738 / JCM 12659 / KCTC 9044 / NCTC 11332 / NRRL B-12077 / IP 733)</name>
    <dbReference type="NCBI Taxonomy" id="1134445"/>
    <lineage>
        <taxon>Bacteria</taxon>
        <taxon>Bacillati</taxon>
        <taxon>Actinomycetota</taxon>
        <taxon>Actinomycetes</taxon>
        <taxon>Kitasatosporales</taxon>
        <taxon>Streptomycetaceae</taxon>
        <taxon>Streptomyces</taxon>
    </lineage>
</organism>
<accession>A0AA44ID92</accession>
<keyword evidence="2" id="KW-1185">Reference proteome</keyword>
<dbReference type="EMBL" id="JAAXOU010000066">
    <property type="protein sequence ID" value="NKY14257.1"/>
    <property type="molecule type" value="Genomic_DNA"/>
</dbReference>
<dbReference type="AlphaFoldDB" id="A0AA44ID92"/>
<comment type="caution">
    <text evidence="1">The sequence shown here is derived from an EMBL/GenBank/DDBJ whole genome shotgun (WGS) entry which is preliminary data.</text>
</comment>
<dbReference type="Pfam" id="PF14013">
    <property type="entry name" value="MT0933_antitox"/>
    <property type="match status" value="1"/>
</dbReference>
<sequence>MGFLDVLRAGLATAGARISDLARQHGGRIDHGIEKAARMVDRRTGGRYGDRIGSGAVRVGRAVDRLAHRDEDGAPPAPRA</sequence>
<gene>
    <name evidence="1" type="ORF">HGA06_08795</name>
</gene>
<evidence type="ECO:0000313" key="2">
    <source>
        <dbReference type="Proteomes" id="UP000570003"/>
    </source>
</evidence>
<reference evidence="1 2" key="1">
    <citation type="submission" date="2020-04" db="EMBL/GenBank/DDBJ databases">
        <title>MicrobeNet Type strains.</title>
        <authorList>
            <person name="Nicholson A.C."/>
        </authorList>
    </citation>
    <scope>NUCLEOTIDE SEQUENCE [LARGE SCALE GENOMIC DNA]</scope>
    <source>
        <strain evidence="1 2">DSM 40738</strain>
    </source>
</reference>
<proteinExistence type="predicted"/>